<dbReference type="GO" id="GO:0008356">
    <property type="term" value="P:asymmetric cell division"/>
    <property type="evidence" value="ECO:0007669"/>
    <property type="project" value="InterPro"/>
</dbReference>
<feature type="compositionally biased region" description="Basic residues" evidence="2">
    <location>
        <begin position="282"/>
        <end position="293"/>
    </location>
</feature>
<dbReference type="PANTHER" id="PTHR33476">
    <property type="entry name" value="EMB|CAB62613.1"/>
    <property type="match status" value="1"/>
</dbReference>
<accession>A0A1U8A7Y4</accession>
<dbReference type="KEGG" id="nnu:104597948"/>
<feature type="coiled-coil region" evidence="1">
    <location>
        <begin position="420"/>
        <end position="447"/>
    </location>
</feature>
<dbReference type="OrthoDB" id="1701885at2759"/>
<feature type="region of interest" description="Disordered" evidence="2">
    <location>
        <begin position="282"/>
        <end position="309"/>
    </location>
</feature>
<feature type="region of interest" description="Disordered" evidence="2">
    <location>
        <begin position="56"/>
        <end position="78"/>
    </location>
</feature>
<feature type="region of interest" description="Disordered" evidence="2">
    <location>
        <begin position="128"/>
        <end position="147"/>
    </location>
</feature>
<evidence type="ECO:0000313" key="4">
    <source>
        <dbReference type="RefSeq" id="XP_010258051.1"/>
    </source>
</evidence>
<keyword evidence="3" id="KW-1185">Reference proteome</keyword>
<dbReference type="AlphaFoldDB" id="A0A1U8A7Y4"/>
<dbReference type="RefSeq" id="XP_010258051.1">
    <property type="nucleotide sequence ID" value="XM_010259749.2"/>
</dbReference>
<dbReference type="OMA" id="YECGNAY"/>
<keyword evidence="1" id="KW-0175">Coiled coil</keyword>
<reference evidence="4" key="1">
    <citation type="submission" date="2025-08" db="UniProtKB">
        <authorList>
            <consortium name="RefSeq"/>
        </authorList>
    </citation>
    <scope>IDENTIFICATION</scope>
</reference>
<dbReference type="FunCoup" id="A0A1U8A7Y4">
    <property type="interactions" value="2526"/>
</dbReference>
<sequence length="719" mass="80139">MDVWVVAVAACSGYLAKYWKNLSKEKEGPSQSSSGDSLCLKSESQPLLQQLREQTSNFRRLSQTQSGEDSSSGREEFSSNLDLRFSDTLRSCSSSATEMASTSGYNGSTHFGEYDDYSVLSTSSLSSGISNENHEKNGSGFKGNNEVGDSSGNFLSSEFSTAEMNISNRYSRSRSLKSRRPLGYSVKPISSLESCLIAQLYKEHVEMEEYVFSSLSSPRTPAVRPFLVTDGSRIISRASGDYTMQSESLGSKLYGKSEVHSEEKTAFGVSPLPEIDSVQLPRKVKQKRGKGRTGRYSSSNLKVSLRSSRSEGSPNEVLLFCIGIAVGVMTTLVANKREVDKLKDLLKQTENLVQDLQEELEMKDSLTVKELTNEGYESQEINDICFLNQAPAPFPSEHKWDASTKCYSKEPHDQKANKSSESMSKIEAELEAELERLEVNMNSSSSQRRLSDFLELDPDFVGEIIHGELKAELINGGAGYQVDSDRDASGTSTQTQNANYAVSPRELSLRLQEVIQARLEERIMELETALQQSQTRVHLMESEQINFRRDFSNSEIGSSSNQESPTMAEESNNVAHPLVLNLSGEALDAYNEAYEELMRVTEPEEDMSSTASKNNKMDQDALNPFGKSPYWSQNEGGEYGSISHFGVIEERWSRNSVHNKVTTWEERISRNRGSNEVGESEDEEDEMGKLLIKRIVEKARQGSPVVLNARKMLFSMDEN</sequence>
<feature type="compositionally biased region" description="Polar residues" evidence="2">
    <location>
        <begin position="56"/>
        <end position="70"/>
    </location>
</feature>
<evidence type="ECO:0000313" key="3">
    <source>
        <dbReference type="Proteomes" id="UP000189703"/>
    </source>
</evidence>
<feature type="coiled-coil region" evidence="1">
    <location>
        <begin position="332"/>
        <end position="366"/>
    </location>
</feature>
<evidence type="ECO:0000256" key="2">
    <source>
        <dbReference type="SAM" id="MobiDB-lite"/>
    </source>
</evidence>
<proteinExistence type="predicted"/>
<dbReference type="eggNOG" id="ENOG502QWTR">
    <property type="taxonomic scope" value="Eukaryota"/>
</dbReference>
<organism evidence="3 4">
    <name type="scientific">Nelumbo nucifera</name>
    <name type="common">Sacred lotus</name>
    <dbReference type="NCBI Taxonomy" id="4432"/>
    <lineage>
        <taxon>Eukaryota</taxon>
        <taxon>Viridiplantae</taxon>
        <taxon>Streptophyta</taxon>
        <taxon>Embryophyta</taxon>
        <taxon>Tracheophyta</taxon>
        <taxon>Spermatophyta</taxon>
        <taxon>Magnoliopsida</taxon>
        <taxon>Proteales</taxon>
        <taxon>Nelumbonaceae</taxon>
        <taxon>Nelumbo</taxon>
    </lineage>
</organism>
<dbReference type="PANTHER" id="PTHR33476:SF7">
    <property type="entry name" value="EMB|CAB62613.1"/>
    <property type="match status" value="1"/>
</dbReference>
<dbReference type="GeneID" id="104597948"/>
<feature type="compositionally biased region" description="Low complexity" evidence="2">
    <location>
        <begin position="297"/>
        <end position="307"/>
    </location>
</feature>
<protein>
    <submittedName>
        <fullName evidence="4">Uncharacterized protein LOC104597948 isoform X1</fullName>
    </submittedName>
</protein>
<name>A0A1U8A7Y4_NELNU</name>
<feature type="coiled-coil region" evidence="1">
    <location>
        <begin position="516"/>
        <end position="543"/>
    </location>
</feature>
<dbReference type="InterPro" id="IPR040348">
    <property type="entry name" value="POLAR-like"/>
</dbReference>
<evidence type="ECO:0000256" key="1">
    <source>
        <dbReference type="SAM" id="Coils"/>
    </source>
</evidence>
<dbReference type="Proteomes" id="UP000189703">
    <property type="component" value="Unplaced"/>
</dbReference>
<dbReference type="InParanoid" id="A0A1U8A7Y4"/>
<gene>
    <name evidence="4" type="primary">LOC104597948</name>
</gene>